<evidence type="ECO:0008006" key="4">
    <source>
        <dbReference type="Google" id="ProtNLM"/>
    </source>
</evidence>
<comment type="caution">
    <text evidence="2">The sequence shown here is derived from an EMBL/GenBank/DDBJ whole genome shotgun (WGS) entry which is preliminary data.</text>
</comment>
<keyword evidence="3" id="KW-1185">Reference proteome</keyword>
<protein>
    <recommendedName>
        <fullName evidence="4">HTH psq-type domain-containing protein</fullName>
    </recommendedName>
</protein>
<sequence>MDPIQEAIEYIESHELGDDFSYTKVAAQFGVERSTLARRHQGVHNQRGVSQRSLHPEREAELGNVFKPPLIKKSFEATGIYPANPDVVLEKFAKQASDSDSSNSVLSGSDWLKLKSIVRREVKDQGTQNSILYEENRGLRQSLAIKERRPKQSFTLQLDEDEVYHGGAKIWSPRSVQRARDHRASQQQQAELQKLQKAEQAEASKAARECELQLKAARRVEREKGWEETRKRKAEEKAEREHRRSLRDVAKAI</sequence>
<dbReference type="Proteomes" id="UP001199106">
    <property type="component" value="Unassembled WGS sequence"/>
</dbReference>
<reference evidence="2" key="1">
    <citation type="submission" date="2021-07" db="EMBL/GenBank/DDBJ databases">
        <title>Genome Resource of American Ginseng Black Spot Pathogen Alternaria panax.</title>
        <authorList>
            <person name="Qiu C."/>
            <person name="Wang W."/>
            <person name="Liu Z."/>
        </authorList>
    </citation>
    <scope>NUCLEOTIDE SEQUENCE</scope>
    <source>
        <strain evidence="2">BNCC115425</strain>
    </source>
</reference>
<feature type="region of interest" description="Disordered" evidence="1">
    <location>
        <begin position="173"/>
        <end position="206"/>
    </location>
</feature>
<dbReference type="AlphaFoldDB" id="A0AAD4IHU0"/>
<evidence type="ECO:0000313" key="3">
    <source>
        <dbReference type="Proteomes" id="UP001199106"/>
    </source>
</evidence>
<feature type="compositionally biased region" description="Basic and acidic residues" evidence="1">
    <location>
        <begin position="194"/>
        <end position="206"/>
    </location>
</feature>
<accession>A0AAD4IHU0</accession>
<evidence type="ECO:0000256" key="1">
    <source>
        <dbReference type="SAM" id="MobiDB-lite"/>
    </source>
</evidence>
<dbReference type="EMBL" id="JAANER010000002">
    <property type="protein sequence ID" value="KAG9194728.1"/>
    <property type="molecule type" value="Genomic_DNA"/>
</dbReference>
<evidence type="ECO:0000313" key="2">
    <source>
        <dbReference type="EMBL" id="KAG9194728.1"/>
    </source>
</evidence>
<gene>
    <name evidence="2" type="ORF">G6011_04763</name>
</gene>
<name>A0AAD4IHU0_9PLEO</name>
<proteinExistence type="predicted"/>
<feature type="region of interest" description="Disordered" evidence="1">
    <location>
        <begin position="220"/>
        <end position="253"/>
    </location>
</feature>
<organism evidence="2 3">
    <name type="scientific">Alternaria panax</name>
    <dbReference type="NCBI Taxonomy" id="48097"/>
    <lineage>
        <taxon>Eukaryota</taxon>
        <taxon>Fungi</taxon>
        <taxon>Dikarya</taxon>
        <taxon>Ascomycota</taxon>
        <taxon>Pezizomycotina</taxon>
        <taxon>Dothideomycetes</taxon>
        <taxon>Pleosporomycetidae</taxon>
        <taxon>Pleosporales</taxon>
        <taxon>Pleosporineae</taxon>
        <taxon>Pleosporaceae</taxon>
        <taxon>Alternaria</taxon>
        <taxon>Alternaria sect. Panax</taxon>
    </lineage>
</organism>